<reference evidence="1 2" key="1">
    <citation type="submission" date="2016-11" db="EMBL/GenBank/DDBJ databases">
        <authorList>
            <person name="Jaros S."/>
            <person name="Januszkiewicz K."/>
            <person name="Wedrychowicz H."/>
        </authorList>
    </citation>
    <scope>NUCLEOTIDE SEQUENCE [LARGE SCALE GENOMIC DNA]</scope>
    <source>
        <strain evidence="1 2">DSM 44523</strain>
    </source>
</reference>
<keyword evidence="2" id="KW-1185">Reference proteome</keyword>
<proteinExistence type="predicted"/>
<sequence>MNDHLPGAGSSPLSHQANIFVNFRNGTYQWVHIKLFRVPDPSPADRVLLELLLSHPRYRDAYLGAGDGEEAGPIHGPYSLPAISPDSFARVEAAPAEALLRGWAEEHAPLPAAVSESLDRDLYPRIRNGTSRYQLRNLGAEAFHEVGWILGEFHELVVIDRVGGTLALVVASAD</sequence>
<dbReference type="EMBL" id="FQVN01000005">
    <property type="protein sequence ID" value="SHF86664.1"/>
    <property type="molecule type" value="Genomic_DNA"/>
</dbReference>
<dbReference type="STRING" id="2017.SAMN05444320_105279"/>
<accession>A0A1M5F539</accession>
<dbReference type="Proteomes" id="UP000184501">
    <property type="component" value="Unassembled WGS sequence"/>
</dbReference>
<gene>
    <name evidence="1" type="ORF">SAMN05444320_105279</name>
</gene>
<dbReference type="OrthoDB" id="4541031at2"/>
<evidence type="ECO:0000313" key="2">
    <source>
        <dbReference type="Proteomes" id="UP000184501"/>
    </source>
</evidence>
<evidence type="ECO:0000313" key="1">
    <source>
        <dbReference type="EMBL" id="SHF86664.1"/>
    </source>
</evidence>
<protein>
    <submittedName>
        <fullName evidence="1">Uncharacterized protein</fullName>
    </submittedName>
</protein>
<dbReference type="RefSeq" id="WP_073484365.1">
    <property type="nucleotide sequence ID" value="NZ_FQVN01000005.1"/>
</dbReference>
<dbReference type="AlphaFoldDB" id="A0A1M5F539"/>
<name>A0A1M5F539_STRHI</name>
<organism evidence="1 2">
    <name type="scientific">Streptoalloteichus hindustanus</name>
    <dbReference type="NCBI Taxonomy" id="2017"/>
    <lineage>
        <taxon>Bacteria</taxon>
        <taxon>Bacillati</taxon>
        <taxon>Actinomycetota</taxon>
        <taxon>Actinomycetes</taxon>
        <taxon>Pseudonocardiales</taxon>
        <taxon>Pseudonocardiaceae</taxon>
        <taxon>Streptoalloteichus</taxon>
    </lineage>
</organism>